<dbReference type="GO" id="GO:2000134">
    <property type="term" value="P:negative regulation of G1/S transition of mitotic cell cycle"/>
    <property type="evidence" value="ECO:0007669"/>
    <property type="project" value="TreeGrafter"/>
</dbReference>
<evidence type="ECO:0000259" key="2">
    <source>
        <dbReference type="Pfam" id="PF01857"/>
    </source>
</evidence>
<dbReference type="InterPro" id="IPR002719">
    <property type="entry name" value="RB_B"/>
</dbReference>
<comment type="caution">
    <text evidence="3">The sequence shown here is derived from an EMBL/GenBank/DDBJ whole genome shotgun (WGS) entry which is preliminary data.</text>
</comment>
<dbReference type="SUPFAM" id="SSF47954">
    <property type="entry name" value="Cyclin-like"/>
    <property type="match status" value="2"/>
</dbReference>
<feature type="compositionally biased region" description="Gly residues" evidence="1">
    <location>
        <begin position="593"/>
        <end position="606"/>
    </location>
</feature>
<protein>
    <recommendedName>
        <fullName evidence="2">Retinoblastoma-associated protein B-box domain-containing protein</fullName>
    </recommendedName>
</protein>
<dbReference type="GO" id="GO:0000785">
    <property type="term" value="C:chromatin"/>
    <property type="evidence" value="ECO:0007669"/>
    <property type="project" value="TreeGrafter"/>
</dbReference>
<feature type="region of interest" description="Disordered" evidence="1">
    <location>
        <begin position="229"/>
        <end position="264"/>
    </location>
</feature>
<dbReference type="PANTHER" id="PTHR13742">
    <property type="entry name" value="RETINOBLASTOMA-ASSOCIATED PROTEIN RB -RELATED"/>
    <property type="match status" value="1"/>
</dbReference>
<dbReference type="GO" id="GO:0005667">
    <property type="term" value="C:transcription regulator complex"/>
    <property type="evidence" value="ECO:0007669"/>
    <property type="project" value="TreeGrafter"/>
</dbReference>
<dbReference type="GO" id="GO:0030154">
    <property type="term" value="P:cell differentiation"/>
    <property type="evidence" value="ECO:0007669"/>
    <property type="project" value="TreeGrafter"/>
</dbReference>
<feature type="compositionally biased region" description="Basic residues" evidence="1">
    <location>
        <begin position="619"/>
        <end position="635"/>
    </location>
</feature>
<dbReference type="GO" id="GO:0000977">
    <property type="term" value="F:RNA polymerase II transcription regulatory region sequence-specific DNA binding"/>
    <property type="evidence" value="ECO:0007669"/>
    <property type="project" value="TreeGrafter"/>
</dbReference>
<feature type="compositionally biased region" description="Basic and acidic residues" evidence="1">
    <location>
        <begin position="235"/>
        <end position="246"/>
    </location>
</feature>
<evidence type="ECO:0000313" key="3">
    <source>
        <dbReference type="EMBL" id="VEL08970.1"/>
    </source>
</evidence>
<feature type="region of interest" description="Disordered" evidence="1">
    <location>
        <begin position="559"/>
        <end position="663"/>
    </location>
</feature>
<dbReference type="OrthoDB" id="844594at2759"/>
<dbReference type="GO" id="GO:0005634">
    <property type="term" value="C:nucleus"/>
    <property type="evidence" value="ECO:0007669"/>
    <property type="project" value="InterPro"/>
</dbReference>
<gene>
    <name evidence="3" type="ORF">PXEA_LOCUS2410</name>
</gene>
<feature type="domain" description="Retinoblastoma-associated protein B-box" evidence="2">
    <location>
        <begin position="380"/>
        <end position="498"/>
    </location>
</feature>
<dbReference type="GO" id="GO:0006357">
    <property type="term" value="P:regulation of transcription by RNA polymerase II"/>
    <property type="evidence" value="ECO:0007669"/>
    <property type="project" value="InterPro"/>
</dbReference>
<feature type="compositionally biased region" description="Basic and acidic residues" evidence="1">
    <location>
        <begin position="169"/>
        <end position="181"/>
    </location>
</feature>
<feature type="compositionally biased region" description="Gly residues" evidence="1">
    <location>
        <begin position="351"/>
        <end position="370"/>
    </location>
</feature>
<evidence type="ECO:0000256" key="1">
    <source>
        <dbReference type="SAM" id="MobiDB-lite"/>
    </source>
</evidence>
<dbReference type="CDD" id="cd20548">
    <property type="entry name" value="CYCLIN_RB-like"/>
    <property type="match status" value="1"/>
</dbReference>
<dbReference type="Pfam" id="PF01857">
    <property type="entry name" value="RB_B"/>
    <property type="match status" value="1"/>
</dbReference>
<feature type="region of interest" description="Disordered" evidence="1">
    <location>
        <begin position="351"/>
        <end position="376"/>
    </location>
</feature>
<sequence length="663" mass="68322">MDFPRDIVKYLNKVVEYILDTYIWRSSSTIWPVLKATGRAPGVEEVIHPDKLEQSSDVLTRSILLSDPTTGAVIIKSENLTPGQGGTSLAASMLSGSLTGVRHQQQHLISLGGLANLRRSSRHAGAAGSTVTETDSVVGHLVSGEDESALAAAQLLADPETGLGRSGRLGKDSLSRGDGGRRPLGAETPMPGGVGDTPMGQSDMGCCTSASLGPGLEEESTVVSGTAAVASSSELQDHTELGETPRPRSGHGASDLLLSNDGGGAGVEGQMMQLGAAGEEVEEGEEDDATTGYPYSLVTAPATAWMPGCYPVRHDSIAIIFRQIYQIMSLRLHDLCERLAPFTGLSTTIGSGPGGGSGSGGSAAAGGGTLGPANTPTTGLQRELMQRVWTCFEHVIVTRTGLLRDRCLDQILLCCLFGVARIVCFRPLSMVDIIQAYRVQSQAHRDIYRRVLIDRVPVSSVKAESVLLARKAASASGLIEERGDLARFYNLVFLPNMRETLARLYSPQLAAAAIAAGQMAASAAPRAPGSLVGKGLGGSGPAASASGVSGAANSAAAIPPTSVAGGDHHPLPMTPLPRSYAGSHVSLASGAGSKAGHGQHGSGPSGGQNAMTSSFHTLSHSHHTHHMHHSHHQHHVGASGPGGIGLSGLTNSLPGGDGYVPAR</sequence>
<keyword evidence="4" id="KW-1185">Reference proteome</keyword>
<dbReference type="Gene3D" id="1.10.472.10">
    <property type="entry name" value="Cyclin-like"/>
    <property type="match status" value="1"/>
</dbReference>
<dbReference type="AlphaFoldDB" id="A0A448WD96"/>
<evidence type="ECO:0000313" key="4">
    <source>
        <dbReference type="Proteomes" id="UP000784294"/>
    </source>
</evidence>
<proteinExistence type="predicted"/>
<feature type="region of interest" description="Disordered" evidence="1">
    <location>
        <begin position="160"/>
        <end position="194"/>
    </location>
</feature>
<accession>A0A448WD96</accession>
<dbReference type="InterPro" id="IPR036915">
    <property type="entry name" value="Cyclin-like_sf"/>
</dbReference>
<dbReference type="PANTHER" id="PTHR13742:SF17">
    <property type="entry name" value="RE32990P-RELATED"/>
    <property type="match status" value="1"/>
</dbReference>
<dbReference type="Proteomes" id="UP000784294">
    <property type="component" value="Unassembled WGS sequence"/>
</dbReference>
<name>A0A448WD96_9PLAT</name>
<reference evidence="3" key="1">
    <citation type="submission" date="2018-11" db="EMBL/GenBank/DDBJ databases">
        <authorList>
            <consortium name="Pathogen Informatics"/>
        </authorList>
    </citation>
    <scope>NUCLEOTIDE SEQUENCE</scope>
</reference>
<organism evidence="3 4">
    <name type="scientific">Protopolystoma xenopodis</name>
    <dbReference type="NCBI Taxonomy" id="117903"/>
    <lineage>
        <taxon>Eukaryota</taxon>
        <taxon>Metazoa</taxon>
        <taxon>Spiralia</taxon>
        <taxon>Lophotrochozoa</taxon>
        <taxon>Platyhelminthes</taxon>
        <taxon>Monogenea</taxon>
        <taxon>Polyopisthocotylea</taxon>
        <taxon>Polystomatidea</taxon>
        <taxon>Polystomatidae</taxon>
        <taxon>Protopolystoma</taxon>
    </lineage>
</organism>
<dbReference type="EMBL" id="CAAALY010005168">
    <property type="protein sequence ID" value="VEL08970.1"/>
    <property type="molecule type" value="Genomic_DNA"/>
</dbReference>
<dbReference type="InterPro" id="IPR028309">
    <property type="entry name" value="RB_fam"/>
</dbReference>